<dbReference type="EMBL" id="JAHXZJ010002237">
    <property type="protein sequence ID" value="KAH0546043.1"/>
    <property type="molecule type" value="Genomic_DNA"/>
</dbReference>
<keyword evidence="2" id="KW-1185">Reference proteome</keyword>
<accession>A0AAV7HPM3</accession>
<dbReference type="AlphaFoldDB" id="A0AAV7HPM3"/>
<reference evidence="1 2" key="1">
    <citation type="journal article" date="2021" name="J. Hered.">
        <title>A chromosome-level genome assembly of the parasitoid wasp, Cotesia glomerata (Hymenoptera: Braconidae).</title>
        <authorList>
            <person name="Pinto B.J."/>
            <person name="Weis J.J."/>
            <person name="Gamble T."/>
            <person name="Ode P.J."/>
            <person name="Paul R."/>
            <person name="Zaspel J.M."/>
        </authorList>
    </citation>
    <scope>NUCLEOTIDE SEQUENCE [LARGE SCALE GENOMIC DNA]</scope>
    <source>
        <strain evidence="1">CgM1</strain>
    </source>
</reference>
<proteinExistence type="predicted"/>
<evidence type="ECO:0000313" key="1">
    <source>
        <dbReference type="EMBL" id="KAH0546043.1"/>
    </source>
</evidence>
<evidence type="ECO:0000313" key="2">
    <source>
        <dbReference type="Proteomes" id="UP000826195"/>
    </source>
</evidence>
<sequence>MGFNLSRIGKESASRQNFDEESIKELAEELMPNYRLPVNRVFNAATRRLSANRKSSGFRESSSKTKSGVWAPVCIKILVIQEVLSGVLQLGSDPSLDPLFLECCWQTRSWHKIQTTCWVLLILLRVEGEAEQAQG</sequence>
<dbReference type="Proteomes" id="UP000826195">
    <property type="component" value="Unassembled WGS sequence"/>
</dbReference>
<comment type="caution">
    <text evidence="1">The sequence shown here is derived from an EMBL/GenBank/DDBJ whole genome shotgun (WGS) entry which is preliminary data.</text>
</comment>
<gene>
    <name evidence="1" type="ORF">KQX54_006114</name>
</gene>
<organism evidence="1 2">
    <name type="scientific">Cotesia glomerata</name>
    <name type="common">Lepidopteran parasitic wasp</name>
    <name type="synonym">Apanteles glomeratus</name>
    <dbReference type="NCBI Taxonomy" id="32391"/>
    <lineage>
        <taxon>Eukaryota</taxon>
        <taxon>Metazoa</taxon>
        <taxon>Ecdysozoa</taxon>
        <taxon>Arthropoda</taxon>
        <taxon>Hexapoda</taxon>
        <taxon>Insecta</taxon>
        <taxon>Pterygota</taxon>
        <taxon>Neoptera</taxon>
        <taxon>Endopterygota</taxon>
        <taxon>Hymenoptera</taxon>
        <taxon>Apocrita</taxon>
        <taxon>Ichneumonoidea</taxon>
        <taxon>Braconidae</taxon>
        <taxon>Microgastrinae</taxon>
        <taxon>Cotesia</taxon>
    </lineage>
</organism>
<protein>
    <submittedName>
        <fullName evidence="1">Uncharacterized protein</fullName>
    </submittedName>
</protein>
<name>A0AAV7HPM3_COTGL</name>